<protein>
    <submittedName>
        <fullName evidence="6">Vacuolar protein sorting-associated protein 30</fullName>
    </submittedName>
</protein>
<evidence type="ECO:0000256" key="3">
    <source>
        <dbReference type="SAM" id="MobiDB-lite"/>
    </source>
</evidence>
<feature type="domain" description="Atg6 BARA" evidence="4">
    <location>
        <begin position="291"/>
        <end position="507"/>
    </location>
</feature>
<reference evidence="6 7" key="1">
    <citation type="submission" date="2015-10" db="EMBL/GenBank/DDBJ databases">
        <title>Draft genomes sequences of Candida glabrata isolates 1A, 1B, 2A, 2B, 3A and 3B.</title>
        <authorList>
            <person name="Haavelsrud O.E."/>
            <person name="Gaustad P."/>
        </authorList>
    </citation>
    <scope>NUCLEOTIDE SEQUENCE [LARGE SCALE GENOMIC DNA]</scope>
    <source>
        <strain evidence="6">910700640</strain>
    </source>
</reference>
<dbReference type="GO" id="GO:0000045">
    <property type="term" value="P:autophagosome assembly"/>
    <property type="evidence" value="ECO:0007669"/>
    <property type="project" value="EnsemblFungi"/>
</dbReference>
<dbReference type="VEuPathDB" id="FungiDB:GWK60_J06721"/>
<sequence length="512" mass="59442">MNDLQFDSLKVFKCQNCHLPLQVDPTMLHLSKSQRELLLPREDRRPSVEEFNLRQESQDMLKKVKTGKEAKQLLKEDFQSSDFLFLRDIDDSIAEKDLKKGFEGDNDDRKSNEDSMVSELDVEDTAKTLSTQIERLSKLFEIMSTSESNIDYPICQECCNIMMKRLKTDYEKAVKERDLYFQFVKRIEKQQLDESDSSQLSLRQKEYTDQTKKINQERERLLLELTKKEQVEEELDAEIAELTRQLSEKKANERATRKIDNAKQWDKMKLLNDISSLQYQYETELNKLDQLRKTNIYNESFRISHQGPFATICGLKLGSYEDHKVSYSEINAALGQLVLLLMTISSSLNIKISGYRLQPIGSTSKVSKFLADKEDWETYELYFSSNFSLEKIFKRETDFDKGMESLLDIVKQISLSFSTVVSSDTDINIQDERTRSNDSMLNGGANRNANLRADRLFTESELPYMIDGDRINGISVKLYGAEPNLEWTTAMKFLLTDAKWLLVFCSSKLSLQ</sequence>
<evidence type="ECO:0000259" key="5">
    <source>
        <dbReference type="Pfam" id="PF17675"/>
    </source>
</evidence>
<dbReference type="GO" id="GO:0120095">
    <property type="term" value="C:vacuole-isolation membrane contact site"/>
    <property type="evidence" value="ECO:0007669"/>
    <property type="project" value="EnsemblFungi"/>
</dbReference>
<dbReference type="GO" id="GO:0030674">
    <property type="term" value="F:protein-macromolecule adaptor activity"/>
    <property type="evidence" value="ECO:0007669"/>
    <property type="project" value="TreeGrafter"/>
</dbReference>
<dbReference type="InterPro" id="IPR041691">
    <property type="entry name" value="Atg6/beclin_CC"/>
</dbReference>
<dbReference type="GO" id="GO:0034271">
    <property type="term" value="C:phosphatidylinositol 3-kinase complex, class III, type I"/>
    <property type="evidence" value="ECO:0007669"/>
    <property type="project" value="EnsemblFungi"/>
</dbReference>
<dbReference type="GO" id="GO:0051365">
    <property type="term" value="P:cellular response to potassium ion starvation"/>
    <property type="evidence" value="ECO:0007669"/>
    <property type="project" value="EnsemblFungi"/>
</dbReference>
<evidence type="ECO:0000259" key="4">
    <source>
        <dbReference type="Pfam" id="PF04111"/>
    </source>
</evidence>
<dbReference type="PANTHER" id="PTHR12768:SF4">
    <property type="entry name" value="BECLIN-1"/>
    <property type="match status" value="1"/>
</dbReference>
<comment type="caution">
    <text evidence="6">The sequence shown here is derived from an EMBL/GenBank/DDBJ whole genome shotgun (WGS) entry which is preliminary data.</text>
</comment>
<dbReference type="InterPro" id="IPR038274">
    <property type="entry name" value="Atg6/Beclin_C_sf"/>
</dbReference>
<dbReference type="GO" id="GO:0045324">
    <property type="term" value="P:late endosome to vacuole transport"/>
    <property type="evidence" value="ECO:0007669"/>
    <property type="project" value="EnsemblFungi"/>
</dbReference>
<dbReference type="EMBL" id="LLZZ01000043">
    <property type="protein sequence ID" value="KTB11192.1"/>
    <property type="molecule type" value="Genomic_DNA"/>
</dbReference>
<dbReference type="VEuPathDB" id="FungiDB:B1J91_J06886g"/>
<keyword evidence="2" id="KW-0175">Coiled coil</keyword>
<dbReference type="GO" id="GO:0000425">
    <property type="term" value="P:pexophagy"/>
    <property type="evidence" value="ECO:0007669"/>
    <property type="project" value="EnsemblFungi"/>
</dbReference>
<name>A0A0W0E8C5_CANGB</name>
<dbReference type="GO" id="GO:0046854">
    <property type="term" value="P:phosphatidylinositol phosphate biosynthetic process"/>
    <property type="evidence" value="ECO:0007669"/>
    <property type="project" value="EnsemblFungi"/>
</dbReference>
<dbReference type="InterPro" id="IPR040455">
    <property type="entry name" value="Atg6_BARA"/>
</dbReference>
<dbReference type="PANTHER" id="PTHR12768">
    <property type="entry name" value="BECLIN 1"/>
    <property type="match status" value="1"/>
</dbReference>
<dbReference type="GO" id="GO:0000423">
    <property type="term" value="P:mitophagy"/>
    <property type="evidence" value="ECO:0007669"/>
    <property type="project" value="TreeGrafter"/>
</dbReference>
<gene>
    <name evidence="6" type="ORF">AO440_003059</name>
</gene>
<dbReference type="AlphaFoldDB" id="A0A0W0E8C5"/>
<organism evidence="6 7">
    <name type="scientific">Candida glabrata</name>
    <name type="common">Yeast</name>
    <name type="synonym">Torulopsis glabrata</name>
    <dbReference type="NCBI Taxonomy" id="5478"/>
    <lineage>
        <taxon>Eukaryota</taxon>
        <taxon>Fungi</taxon>
        <taxon>Dikarya</taxon>
        <taxon>Ascomycota</taxon>
        <taxon>Saccharomycotina</taxon>
        <taxon>Saccharomycetes</taxon>
        <taxon>Saccharomycetales</taxon>
        <taxon>Saccharomycetaceae</taxon>
        <taxon>Nakaseomyces</taxon>
    </lineage>
</organism>
<comment type="similarity">
    <text evidence="1">Belongs to the beclin family.</text>
</comment>
<dbReference type="Pfam" id="PF17675">
    <property type="entry name" value="APG6_N"/>
    <property type="match status" value="1"/>
</dbReference>
<dbReference type="GO" id="GO:0034727">
    <property type="term" value="P:piecemeal microautophagy of the nucleus"/>
    <property type="evidence" value="ECO:0007669"/>
    <property type="project" value="EnsemblFungi"/>
</dbReference>
<accession>A0A0W0E8C5</accession>
<evidence type="ECO:0000256" key="2">
    <source>
        <dbReference type="SAM" id="Coils"/>
    </source>
</evidence>
<evidence type="ECO:0000313" key="7">
    <source>
        <dbReference type="Proteomes" id="UP000054886"/>
    </source>
</evidence>
<feature type="coiled-coil region" evidence="2">
    <location>
        <begin position="214"/>
        <end position="294"/>
    </location>
</feature>
<dbReference type="GO" id="GO:0000407">
    <property type="term" value="C:phagophore assembly site"/>
    <property type="evidence" value="ECO:0007669"/>
    <property type="project" value="EnsemblFungi"/>
</dbReference>
<evidence type="ECO:0000313" key="6">
    <source>
        <dbReference type="EMBL" id="KTB11192.1"/>
    </source>
</evidence>
<dbReference type="GO" id="GO:0005829">
    <property type="term" value="C:cytosol"/>
    <property type="evidence" value="ECO:0007669"/>
    <property type="project" value="GOC"/>
</dbReference>
<proteinExistence type="inferred from homology"/>
<dbReference type="GO" id="GO:0042147">
    <property type="term" value="P:retrograde transport, endosome to Golgi"/>
    <property type="evidence" value="ECO:0007669"/>
    <property type="project" value="EnsemblFungi"/>
</dbReference>
<dbReference type="VEuPathDB" id="FungiDB:GVI51_J06743"/>
<dbReference type="GO" id="GO:0034272">
    <property type="term" value="C:phosphatidylinositol 3-kinase complex, class III, type II"/>
    <property type="evidence" value="ECO:0007669"/>
    <property type="project" value="EnsemblFungi"/>
</dbReference>
<feature type="compositionally biased region" description="Basic and acidic residues" evidence="3">
    <location>
        <begin position="100"/>
        <end position="113"/>
    </location>
</feature>
<dbReference type="Gene3D" id="1.10.418.40">
    <property type="entry name" value="Autophagy protein 6/Beclin 1"/>
    <property type="match status" value="1"/>
</dbReference>
<feature type="region of interest" description="Disordered" evidence="3">
    <location>
        <begin position="100"/>
        <end position="119"/>
    </location>
</feature>
<dbReference type="GO" id="GO:0006995">
    <property type="term" value="P:cellular response to nitrogen starvation"/>
    <property type="evidence" value="ECO:0007669"/>
    <property type="project" value="TreeGrafter"/>
</dbReference>
<dbReference type="Pfam" id="PF04111">
    <property type="entry name" value="APG6"/>
    <property type="match status" value="1"/>
</dbReference>
<dbReference type="VEuPathDB" id="FungiDB:CAGL0J06886g"/>
<evidence type="ECO:0000256" key="1">
    <source>
        <dbReference type="ARBA" id="ARBA00005965"/>
    </source>
</evidence>
<dbReference type="InterPro" id="IPR007243">
    <property type="entry name" value="Atg6/Beclin"/>
</dbReference>
<dbReference type="GO" id="GO:0043548">
    <property type="term" value="F:phosphatidylinositol 3-kinase binding"/>
    <property type="evidence" value="ECO:0007669"/>
    <property type="project" value="TreeGrafter"/>
</dbReference>
<feature type="domain" description="Atg6/beclin coiled-coil" evidence="5">
    <location>
        <begin position="153"/>
        <end position="288"/>
    </location>
</feature>
<dbReference type="Proteomes" id="UP000054886">
    <property type="component" value="Unassembled WGS sequence"/>
</dbReference>
<dbReference type="GO" id="GO:0032258">
    <property type="term" value="P:cytoplasm to vacuole targeting by the Cvt pathway"/>
    <property type="evidence" value="ECO:0007669"/>
    <property type="project" value="EnsemblFungi"/>
</dbReference>